<proteinExistence type="predicted"/>
<sequence>MQECFRKYPDIYGSELTDDEESQEPAPESDQMSGPSPPLEEEHPSPGNHQASGTEDVAGPSKRDTPRTEKPE</sequence>
<comment type="caution">
    <text evidence="2">The sequence shown here is derived from an EMBL/GenBank/DDBJ whole genome shotgun (WGS) entry which is preliminary data.</text>
</comment>
<dbReference type="EMBL" id="SRPW01004696">
    <property type="protein sequence ID" value="KAG5980854.1"/>
    <property type="molecule type" value="Genomic_DNA"/>
</dbReference>
<name>A0A9P7N0Q6_9HYPO</name>
<feature type="region of interest" description="Disordered" evidence="1">
    <location>
        <begin position="1"/>
        <end position="72"/>
    </location>
</feature>
<accession>A0A9P7N0Q6</accession>
<keyword evidence="3" id="KW-1185">Reference proteome</keyword>
<evidence type="ECO:0000256" key="1">
    <source>
        <dbReference type="SAM" id="MobiDB-lite"/>
    </source>
</evidence>
<dbReference type="Proteomes" id="UP000748025">
    <property type="component" value="Unassembled WGS sequence"/>
</dbReference>
<evidence type="ECO:0000313" key="3">
    <source>
        <dbReference type="Proteomes" id="UP000748025"/>
    </source>
</evidence>
<reference evidence="2" key="1">
    <citation type="journal article" date="2020" name="bioRxiv">
        <title>Whole genome comparisons of ergot fungi reveals the divergence and evolution of species within the genus Claviceps are the result of varying mechanisms driving genome evolution and host range expansion.</title>
        <authorList>
            <person name="Wyka S.A."/>
            <person name="Mondo S.J."/>
            <person name="Liu M."/>
            <person name="Dettman J."/>
            <person name="Nalam V."/>
            <person name="Broders K.D."/>
        </authorList>
    </citation>
    <scope>NUCLEOTIDE SEQUENCE</scope>
    <source>
        <strain evidence="2">CCC 602</strain>
    </source>
</reference>
<gene>
    <name evidence="2" type="ORF">E4U43_006688</name>
</gene>
<dbReference type="AlphaFoldDB" id="A0A9P7N0Q6"/>
<feature type="compositionally biased region" description="Basic and acidic residues" evidence="1">
    <location>
        <begin position="61"/>
        <end position="72"/>
    </location>
</feature>
<protein>
    <submittedName>
        <fullName evidence="2">Uncharacterized protein</fullName>
    </submittedName>
</protein>
<evidence type="ECO:0000313" key="2">
    <source>
        <dbReference type="EMBL" id="KAG5980854.1"/>
    </source>
</evidence>
<organism evidence="2 3">
    <name type="scientific">Claviceps pusilla</name>
    <dbReference type="NCBI Taxonomy" id="123648"/>
    <lineage>
        <taxon>Eukaryota</taxon>
        <taxon>Fungi</taxon>
        <taxon>Dikarya</taxon>
        <taxon>Ascomycota</taxon>
        <taxon>Pezizomycotina</taxon>
        <taxon>Sordariomycetes</taxon>
        <taxon>Hypocreomycetidae</taxon>
        <taxon>Hypocreales</taxon>
        <taxon>Clavicipitaceae</taxon>
        <taxon>Claviceps</taxon>
    </lineage>
</organism>